<dbReference type="PANTHER" id="PTHR43805">
    <property type="entry name" value="GLYCEROPHOSPHORYL DIESTER PHOSPHODIESTERASE"/>
    <property type="match status" value="1"/>
</dbReference>
<accession>A0AAW6T696</accession>
<dbReference type="Pfam" id="PF03009">
    <property type="entry name" value="GDPD"/>
    <property type="match status" value="1"/>
</dbReference>
<evidence type="ECO:0000259" key="1">
    <source>
        <dbReference type="PROSITE" id="PS51704"/>
    </source>
</evidence>
<keyword evidence="3" id="KW-1185">Reference proteome</keyword>
<dbReference type="Proteomes" id="UP001321506">
    <property type="component" value="Unassembled WGS sequence"/>
</dbReference>
<dbReference type="Gene3D" id="3.20.20.190">
    <property type="entry name" value="Phosphatidylinositol (PI) phosphodiesterase"/>
    <property type="match status" value="1"/>
</dbReference>
<organism evidence="2 3">
    <name type="scientific">Ruicaihuangia caeni</name>
    <dbReference type="NCBI Taxonomy" id="3042517"/>
    <lineage>
        <taxon>Bacteria</taxon>
        <taxon>Bacillati</taxon>
        <taxon>Actinomycetota</taxon>
        <taxon>Actinomycetes</taxon>
        <taxon>Micrococcales</taxon>
        <taxon>Microbacteriaceae</taxon>
        <taxon>Ruicaihuangia</taxon>
    </lineage>
</organism>
<protein>
    <submittedName>
        <fullName evidence="2">Glycerophosphodiester phosphodiesterase family protein</fullName>
    </submittedName>
</protein>
<sequence length="252" mass="27333">MYFSPEPPRVLAHRGFSLEAPENTLLAFAKAIAAGCTHIETDTRATADGVAVLCHDRTLERVAGEGRRVSSCTMDELRAIDLGEGQGFCSLEEALNAFPETRFNIDIKSADAVGPTVAAIIKAKAIDRVLVTSFDEGRRLKAVNMLPGVATSAASRSLGVALIAAKLGLGQVVRMAFKGIGAVQAPERAGRLKVTTRRVIRAWQRAGLEVHIWTVNDQQRMRELLDLGVDGIVTDRPDLAFEVLRERGQHRP</sequence>
<name>A0AAW6T696_9MICO</name>
<dbReference type="SUPFAM" id="SSF51695">
    <property type="entry name" value="PLC-like phosphodiesterases"/>
    <property type="match status" value="1"/>
</dbReference>
<reference evidence="2 3" key="1">
    <citation type="submission" date="2023-04" db="EMBL/GenBank/DDBJ databases">
        <title>Klugiella caeni sp. nov. isolated from the sludge of biochemical tank.</title>
        <authorList>
            <person name="Geng K."/>
        </authorList>
    </citation>
    <scope>NUCLEOTIDE SEQUENCE [LARGE SCALE GENOMIC DNA]</scope>
    <source>
        <strain evidence="2 3">YN-L-19</strain>
    </source>
</reference>
<gene>
    <name evidence="2" type="ORF">QF206_04385</name>
</gene>
<dbReference type="RefSeq" id="WP_281487952.1">
    <property type="nucleotide sequence ID" value="NZ_CP159582.1"/>
</dbReference>
<evidence type="ECO:0000313" key="2">
    <source>
        <dbReference type="EMBL" id="MDI2098201.1"/>
    </source>
</evidence>
<dbReference type="AlphaFoldDB" id="A0AAW6T696"/>
<dbReference type="GO" id="GO:0008081">
    <property type="term" value="F:phosphoric diester hydrolase activity"/>
    <property type="evidence" value="ECO:0007669"/>
    <property type="project" value="InterPro"/>
</dbReference>
<dbReference type="PANTHER" id="PTHR43805:SF1">
    <property type="entry name" value="GP-PDE DOMAIN-CONTAINING PROTEIN"/>
    <property type="match status" value="1"/>
</dbReference>
<dbReference type="GO" id="GO:0006629">
    <property type="term" value="P:lipid metabolic process"/>
    <property type="evidence" value="ECO:0007669"/>
    <property type="project" value="InterPro"/>
</dbReference>
<feature type="domain" description="GP-PDE" evidence="1">
    <location>
        <begin position="8"/>
        <end position="244"/>
    </location>
</feature>
<dbReference type="PROSITE" id="PS51704">
    <property type="entry name" value="GP_PDE"/>
    <property type="match status" value="1"/>
</dbReference>
<comment type="caution">
    <text evidence="2">The sequence shown here is derived from an EMBL/GenBank/DDBJ whole genome shotgun (WGS) entry which is preliminary data.</text>
</comment>
<dbReference type="EMBL" id="JASATX010000001">
    <property type="protein sequence ID" value="MDI2098201.1"/>
    <property type="molecule type" value="Genomic_DNA"/>
</dbReference>
<dbReference type="InterPro" id="IPR030395">
    <property type="entry name" value="GP_PDE_dom"/>
</dbReference>
<proteinExistence type="predicted"/>
<dbReference type="InterPro" id="IPR017946">
    <property type="entry name" value="PLC-like_Pdiesterase_TIM-brl"/>
</dbReference>
<evidence type="ECO:0000313" key="3">
    <source>
        <dbReference type="Proteomes" id="UP001321506"/>
    </source>
</evidence>